<keyword evidence="3" id="KW-1185">Reference proteome</keyword>
<protein>
    <submittedName>
        <fullName evidence="2">Alpha/beta hydrolase</fullName>
    </submittedName>
</protein>
<dbReference type="Gene3D" id="3.40.50.1820">
    <property type="entry name" value="alpha/beta hydrolase"/>
    <property type="match status" value="1"/>
</dbReference>
<dbReference type="InterPro" id="IPR000073">
    <property type="entry name" value="AB_hydrolase_1"/>
</dbReference>
<dbReference type="GO" id="GO:0016787">
    <property type="term" value="F:hydrolase activity"/>
    <property type="evidence" value="ECO:0007669"/>
    <property type="project" value="UniProtKB-KW"/>
</dbReference>
<accession>A0A940NF28</accession>
<dbReference type="PANTHER" id="PTHR43358:SF5">
    <property type="entry name" value="EXPORTED PROTEIN"/>
    <property type="match status" value="1"/>
</dbReference>
<evidence type="ECO:0000313" key="3">
    <source>
        <dbReference type="Proteomes" id="UP000682134"/>
    </source>
</evidence>
<keyword evidence="2" id="KW-0378">Hydrolase</keyword>
<gene>
    <name evidence="2" type="ORF">J5Y03_03830</name>
</gene>
<dbReference type="SUPFAM" id="SSF53474">
    <property type="entry name" value="alpha/beta-Hydrolases"/>
    <property type="match status" value="1"/>
</dbReference>
<organism evidence="2 3">
    <name type="scientific">Gottfriedia endophytica</name>
    <dbReference type="NCBI Taxonomy" id="2820819"/>
    <lineage>
        <taxon>Bacteria</taxon>
        <taxon>Bacillati</taxon>
        <taxon>Bacillota</taxon>
        <taxon>Bacilli</taxon>
        <taxon>Bacillales</taxon>
        <taxon>Bacillaceae</taxon>
        <taxon>Gottfriedia</taxon>
    </lineage>
</organism>
<sequence>MYITIFIICFILLAYFVLVGNFFTRQVMYIKTQSLEAIYERELAEQRFDEDFYLTIGQKTFSVPSRYGYDLNGVLYEPYQKNKWVILCHGVTVNKNNSIKYVELFVKLGFNVLSYDHRRHGESGGATTSYGYYEKYDLQTIFHFLKELKGEQIIVGIHGESMGACTTLQFAGFLEDAADFYVSDCAFATFRQQLSYRLKVDFKIPKWAILPIGNIWLRFRDQYVINDISPIDAVRTIQKPILFIHSKPDLYIPYTDTVTLFKAKRKGFKKLFLAERGGHAMSLNLNKQQYYEAVKEFLKQINISTRN</sequence>
<dbReference type="Proteomes" id="UP000682134">
    <property type="component" value="Unassembled WGS sequence"/>
</dbReference>
<reference evidence="2" key="1">
    <citation type="submission" date="2021-04" db="EMBL/GenBank/DDBJ databases">
        <title>Genome seq and assembly of Bacillus sp.</title>
        <authorList>
            <person name="Chhetri G."/>
        </authorList>
    </citation>
    <scope>NUCLEOTIDE SEQUENCE</scope>
    <source>
        <strain evidence="2">RG28</strain>
    </source>
</reference>
<evidence type="ECO:0000259" key="1">
    <source>
        <dbReference type="Pfam" id="PF00561"/>
    </source>
</evidence>
<comment type="caution">
    <text evidence="2">The sequence shown here is derived from an EMBL/GenBank/DDBJ whole genome shotgun (WGS) entry which is preliminary data.</text>
</comment>
<dbReference type="InterPro" id="IPR052920">
    <property type="entry name" value="DNA-binding_regulatory"/>
</dbReference>
<name>A0A940NF28_9BACI</name>
<dbReference type="AlphaFoldDB" id="A0A940NF28"/>
<dbReference type="Pfam" id="PF00561">
    <property type="entry name" value="Abhydrolase_1"/>
    <property type="match status" value="1"/>
</dbReference>
<proteinExistence type="predicted"/>
<evidence type="ECO:0000313" key="2">
    <source>
        <dbReference type="EMBL" id="MBP0724314.1"/>
    </source>
</evidence>
<dbReference type="RefSeq" id="WP_209402708.1">
    <property type="nucleotide sequence ID" value="NZ_JAGIYQ010000002.1"/>
</dbReference>
<dbReference type="EMBL" id="JAGIYQ010000002">
    <property type="protein sequence ID" value="MBP0724314.1"/>
    <property type="molecule type" value="Genomic_DNA"/>
</dbReference>
<feature type="domain" description="AB hydrolase-1" evidence="1">
    <location>
        <begin position="84"/>
        <end position="195"/>
    </location>
</feature>
<dbReference type="PANTHER" id="PTHR43358">
    <property type="entry name" value="ALPHA/BETA-HYDROLASE"/>
    <property type="match status" value="1"/>
</dbReference>
<dbReference type="InterPro" id="IPR029058">
    <property type="entry name" value="AB_hydrolase_fold"/>
</dbReference>